<gene>
    <name evidence="9" type="ORF">LAESUDRAFT_724902</name>
</gene>
<evidence type="ECO:0000256" key="5">
    <source>
        <dbReference type="ARBA" id="ARBA00023242"/>
    </source>
</evidence>
<dbReference type="UniPathway" id="UPA00989"/>
<dbReference type="RefSeq" id="XP_040765197.1">
    <property type="nucleotide sequence ID" value="XM_040908717.1"/>
</dbReference>
<protein>
    <submittedName>
        <fullName evidence="9">WD40 repeat-like protein</fullName>
    </submittedName>
</protein>
<keyword evidence="4 6" id="KW-0677">Repeat</keyword>
<organism evidence="9 10">
    <name type="scientific">Laetiporus sulphureus 93-53</name>
    <dbReference type="NCBI Taxonomy" id="1314785"/>
    <lineage>
        <taxon>Eukaryota</taxon>
        <taxon>Fungi</taxon>
        <taxon>Dikarya</taxon>
        <taxon>Basidiomycota</taxon>
        <taxon>Agaricomycotina</taxon>
        <taxon>Agaricomycetes</taxon>
        <taxon>Polyporales</taxon>
        <taxon>Laetiporus</taxon>
    </lineage>
</organism>
<evidence type="ECO:0000313" key="9">
    <source>
        <dbReference type="EMBL" id="KZT07457.1"/>
    </source>
</evidence>
<evidence type="ECO:0000256" key="3">
    <source>
        <dbReference type="ARBA" id="ARBA00022694"/>
    </source>
</evidence>
<dbReference type="InterPro" id="IPR015943">
    <property type="entry name" value="WD40/YVTN_repeat-like_dom_sf"/>
</dbReference>
<dbReference type="GO" id="GO:0043527">
    <property type="term" value="C:tRNA methyltransferase complex"/>
    <property type="evidence" value="ECO:0007669"/>
    <property type="project" value="TreeGrafter"/>
</dbReference>
<feature type="compositionally biased region" description="Basic and acidic residues" evidence="8">
    <location>
        <begin position="519"/>
        <end position="540"/>
    </location>
</feature>
<evidence type="ECO:0000256" key="1">
    <source>
        <dbReference type="ARBA" id="ARBA00004123"/>
    </source>
</evidence>
<evidence type="ECO:0000256" key="4">
    <source>
        <dbReference type="ARBA" id="ARBA00022737"/>
    </source>
</evidence>
<dbReference type="OrthoDB" id="339900at2759"/>
<dbReference type="SUPFAM" id="SSF50978">
    <property type="entry name" value="WD40 repeat-like"/>
    <property type="match status" value="1"/>
</dbReference>
<dbReference type="AlphaFoldDB" id="A0A165ENY1"/>
<dbReference type="Pfam" id="PF00400">
    <property type="entry name" value="WD40"/>
    <property type="match status" value="1"/>
</dbReference>
<feature type="region of interest" description="Disordered" evidence="8">
    <location>
        <begin position="129"/>
        <end position="160"/>
    </location>
</feature>
<keyword evidence="5 6" id="KW-0539">Nucleus</keyword>
<dbReference type="GO" id="GO:0106004">
    <property type="term" value="P:tRNA (guanine-N7)-methylation"/>
    <property type="evidence" value="ECO:0007669"/>
    <property type="project" value="UniProtKB-UniRule"/>
</dbReference>
<name>A0A165ENY1_9APHY</name>
<dbReference type="InterPro" id="IPR036322">
    <property type="entry name" value="WD40_repeat_dom_sf"/>
</dbReference>
<feature type="compositionally biased region" description="Acidic residues" evidence="8">
    <location>
        <begin position="274"/>
        <end position="284"/>
    </location>
</feature>
<evidence type="ECO:0000256" key="2">
    <source>
        <dbReference type="ARBA" id="ARBA00022574"/>
    </source>
</evidence>
<sequence>MSFPHTHLLLSPSRPLAVVLSGPHIQVVDTQNGSVLHSTVNLDEATKASVLKSGGIRCSAVNDTFTHLVTAGDEKKLKVWKLDGLELLNARELPKKPTTIHFIRDGQTILVSDKFGDIFSYPLHPLPKLSEPSTTQTESAISTPEPGSSKRSALTSHENPSDGKLILGHVSLLTDFLLTPDERFIITADRDEHIRVSWYPQGYVIESYCLGHEKYVSALHLPPFAPSMLVSGGGDLTINLWDWLSGEPISEIPVLETVEPYIKVKAKKRRWGGDEDQGGGDGEGENSTVRRRKRGRKGRDRRRAEKGATGTEESAGAEGMLDAQEDAEMEGDQAEDLSEKRAVAQGNADNEKTVLVVHKIDSLDFGERGRFLVFNVLGATALFYCSFPQATGATSPPPVRAFDFRRPVLDFTVGPNDTTWVLLDPESDTDRQEENEEQVPLAALLSWTSGEPVRVPAQQAPALLSCLQTACAIPATAADRKALDLYSALSSLPKNVDPEHDPFKGDFEGTPEPTSQSQLKDKGKGKQNKEGELTQREQARLRKKMALAAKLQEQAQVQTVLGKRDATALGETEEEREIKRAREEKGDGDVETVAGDADAMDVS</sequence>
<evidence type="ECO:0000256" key="8">
    <source>
        <dbReference type="SAM" id="MobiDB-lite"/>
    </source>
</evidence>
<feature type="repeat" description="WD" evidence="7">
    <location>
        <begin position="209"/>
        <end position="251"/>
    </location>
</feature>
<comment type="function">
    <text evidence="6">Required for the formation of N(7)-methylguanine at position 46 (m7G46) in tRNA. In the complex, it is required to stabilize and induce conformational changes of the catalytic subunit.</text>
</comment>
<accession>A0A165ENY1</accession>
<dbReference type="Proteomes" id="UP000076871">
    <property type="component" value="Unassembled WGS sequence"/>
</dbReference>
<dbReference type="InterPro" id="IPR001680">
    <property type="entry name" value="WD40_rpt"/>
</dbReference>
<dbReference type="GeneID" id="63825746"/>
<evidence type="ECO:0000256" key="7">
    <source>
        <dbReference type="PROSITE-ProRule" id="PRU00221"/>
    </source>
</evidence>
<keyword evidence="10" id="KW-1185">Reference proteome</keyword>
<keyword evidence="2 6" id="KW-0853">WD repeat</keyword>
<feature type="compositionally biased region" description="Basic and acidic residues" evidence="8">
    <location>
        <begin position="496"/>
        <end position="507"/>
    </location>
</feature>
<dbReference type="PANTHER" id="PTHR16288:SF0">
    <property type="entry name" value="TRNA (GUANINE-N(7)-)-METHYLTRANSFERASE NON-CATALYTIC SUBUNIT WDR4"/>
    <property type="match status" value="1"/>
</dbReference>
<proteinExistence type="inferred from homology"/>
<feature type="compositionally biased region" description="Polar residues" evidence="8">
    <location>
        <begin position="131"/>
        <end position="158"/>
    </location>
</feature>
<feature type="region of interest" description="Disordered" evidence="8">
    <location>
        <begin position="492"/>
        <end position="545"/>
    </location>
</feature>
<reference evidence="9 10" key="1">
    <citation type="journal article" date="2016" name="Mol. Biol. Evol.">
        <title>Comparative Genomics of Early-Diverging Mushroom-Forming Fungi Provides Insights into the Origins of Lignocellulose Decay Capabilities.</title>
        <authorList>
            <person name="Nagy L.G."/>
            <person name="Riley R."/>
            <person name="Tritt A."/>
            <person name="Adam C."/>
            <person name="Daum C."/>
            <person name="Floudas D."/>
            <person name="Sun H."/>
            <person name="Yadav J.S."/>
            <person name="Pangilinan J."/>
            <person name="Larsson K.H."/>
            <person name="Matsuura K."/>
            <person name="Barry K."/>
            <person name="Labutti K."/>
            <person name="Kuo R."/>
            <person name="Ohm R.A."/>
            <person name="Bhattacharya S.S."/>
            <person name="Shirouzu T."/>
            <person name="Yoshinaga Y."/>
            <person name="Martin F.M."/>
            <person name="Grigoriev I.V."/>
            <person name="Hibbett D.S."/>
        </authorList>
    </citation>
    <scope>NUCLEOTIDE SEQUENCE [LARGE SCALE GENOMIC DNA]</scope>
    <source>
        <strain evidence="9 10">93-53</strain>
    </source>
</reference>
<dbReference type="GO" id="GO:0005829">
    <property type="term" value="C:cytosol"/>
    <property type="evidence" value="ECO:0007669"/>
    <property type="project" value="TreeGrafter"/>
</dbReference>
<dbReference type="GO" id="GO:0005634">
    <property type="term" value="C:nucleus"/>
    <property type="evidence" value="ECO:0007669"/>
    <property type="project" value="UniProtKB-SubCell"/>
</dbReference>
<feature type="region of interest" description="Disordered" evidence="8">
    <location>
        <begin position="269"/>
        <end position="346"/>
    </location>
</feature>
<comment type="pathway">
    <text evidence="6">tRNA modification; N(7)-methylguanine-tRNA biosynthesis.</text>
</comment>
<dbReference type="STRING" id="1314785.A0A165ENY1"/>
<feature type="compositionally biased region" description="Basic residues" evidence="8">
    <location>
        <begin position="289"/>
        <end position="301"/>
    </location>
</feature>
<feature type="compositionally biased region" description="Acidic residues" evidence="8">
    <location>
        <begin position="323"/>
        <end position="336"/>
    </location>
</feature>
<dbReference type="Gene3D" id="2.130.10.10">
    <property type="entry name" value="YVTN repeat-like/Quinoprotein amine dehydrogenase"/>
    <property type="match status" value="2"/>
</dbReference>
<comment type="similarity">
    <text evidence="6">Belongs to the WD repeat TRM82 family.</text>
</comment>
<feature type="compositionally biased region" description="Basic and acidic residues" evidence="8">
    <location>
        <begin position="576"/>
        <end position="588"/>
    </location>
</feature>
<evidence type="ECO:0000256" key="6">
    <source>
        <dbReference type="HAMAP-Rule" id="MF_03056"/>
    </source>
</evidence>
<dbReference type="PANTHER" id="PTHR16288">
    <property type="entry name" value="WD40 REPEAT PROTEIN 4"/>
    <property type="match status" value="1"/>
</dbReference>
<dbReference type="SMART" id="SM00320">
    <property type="entry name" value="WD40"/>
    <property type="match status" value="3"/>
</dbReference>
<feature type="region of interest" description="Disordered" evidence="8">
    <location>
        <begin position="558"/>
        <end position="603"/>
    </location>
</feature>
<dbReference type="PROSITE" id="PS50082">
    <property type="entry name" value="WD_REPEATS_2"/>
    <property type="match status" value="1"/>
</dbReference>
<dbReference type="EMBL" id="KV427619">
    <property type="protein sequence ID" value="KZT07457.1"/>
    <property type="molecule type" value="Genomic_DNA"/>
</dbReference>
<dbReference type="InParanoid" id="A0A165ENY1"/>
<comment type="subcellular location">
    <subcellularLocation>
        <location evidence="1 6">Nucleus</location>
    </subcellularLocation>
</comment>
<evidence type="ECO:0000313" key="10">
    <source>
        <dbReference type="Proteomes" id="UP000076871"/>
    </source>
</evidence>
<dbReference type="HAMAP" id="MF_03056">
    <property type="entry name" value="TRM82"/>
    <property type="match status" value="1"/>
</dbReference>
<keyword evidence="3 6" id="KW-0819">tRNA processing</keyword>
<dbReference type="InterPro" id="IPR028884">
    <property type="entry name" value="Trm82"/>
</dbReference>